<evidence type="ECO:0000256" key="3">
    <source>
        <dbReference type="ARBA" id="ARBA00022490"/>
    </source>
</evidence>
<evidence type="ECO:0000256" key="8">
    <source>
        <dbReference type="ARBA" id="ARBA00022990"/>
    </source>
</evidence>
<feature type="binding site" evidence="18">
    <location>
        <position position="319"/>
    </location>
    <ligand>
        <name>Zn(2+)</name>
        <dbReference type="ChEBI" id="CHEBI:29105"/>
    </ligand>
</feature>
<dbReference type="Proteomes" id="UP000008225">
    <property type="component" value="Chromosome 8"/>
</dbReference>
<evidence type="ECO:0000256" key="12">
    <source>
        <dbReference type="ARBA" id="ARBA00060540"/>
    </source>
</evidence>
<dbReference type="SUPFAM" id="SSF55347">
    <property type="entry name" value="Glyceraldehyde-3-phosphate dehydrogenase-like, C-terminal domain"/>
    <property type="match status" value="1"/>
</dbReference>
<comment type="pathway">
    <text evidence="12">Porphyrin-containing compound metabolism; protoheme degradation.</text>
</comment>
<keyword evidence="10" id="KW-0520">NAD</keyword>
<dbReference type="Pfam" id="PF09166">
    <property type="entry name" value="Biliv-reduc_cat"/>
    <property type="match status" value="1"/>
</dbReference>
<feature type="binding site" evidence="18">
    <location>
        <position position="330"/>
    </location>
    <ligand>
        <name>Zn(2+)</name>
        <dbReference type="ChEBI" id="CHEBI:29105"/>
    </ligand>
</feature>
<evidence type="ECO:0000256" key="14">
    <source>
        <dbReference type="ARBA" id="ARBA00066337"/>
    </source>
</evidence>
<evidence type="ECO:0000259" key="20">
    <source>
        <dbReference type="Pfam" id="PF09166"/>
    </source>
</evidence>
<keyword evidence="9" id="KW-0560">Oxidoreductase</keyword>
<evidence type="ECO:0000256" key="4">
    <source>
        <dbReference type="ARBA" id="ARBA00022553"/>
    </source>
</evidence>
<evidence type="ECO:0000256" key="16">
    <source>
        <dbReference type="ARBA" id="ARBA00078137"/>
    </source>
</evidence>
<sequence>MQIRGLPSTLGLLDQNLAAEPRNIHFQQESQLPKEETKMNTEPERKFGVVVVGVGRAGSVRMRDLRNPHPSSAFLKLIGFVSRRELGSIDGVQQISLEDALSSQEVEVAYICSESSSHEDYIRQFLNAGKHVLVEYPMTLSLVAAQALWELAAQKGKVLHEEHVELLMEEFAFLKKEVVGKDLLKGSLLFTAGPLEEERFGFPAFSGISRLTWLVSLFGELSLVSATLEERKEDQYMKMTVCLETEKKSPLTWIEEKGPGLKRNRYLSFHFKSGSLENVPNVGINKNIFLKDQNIFVQKLLGQFSEKELAAEKKRILHCLGLAEEIQKYCCSGK</sequence>
<dbReference type="AlphaFoldDB" id="F7IL44"/>
<evidence type="ECO:0000259" key="19">
    <source>
        <dbReference type="Pfam" id="PF01408"/>
    </source>
</evidence>
<evidence type="ECO:0000313" key="21">
    <source>
        <dbReference type="Ensembl" id="ENSCJAP00000014516.5"/>
    </source>
</evidence>
<dbReference type="InterPro" id="IPR036291">
    <property type="entry name" value="NAD(P)-bd_dom_sf"/>
</dbReference>
<feature type="binding site" evidence="18">
    <location>
        <position position="318"/>
    </location>
    <ligand>
        <name>Zn(2+)</name>
        <dbReference type="ChEBI" id="CHEBI:29105"/>
    </ligand>
</feature>
<dbReference type="InterPro" id="IPR017094">
    <property type="entry name" value="Biliverdin_Rdtase_A"/>
</dbReference>
<keyword evidence="3" id="KW-0963">Cytoplasm</keyword>
<evidence type="ECO:0000256" key="2">
    <source>
        <dbReference type="ARBA" id="ARBA00011245"/>
    </source>
</evidence>
<protein>
    <recommendedName>
        <fullName evidence="15">Biliverdin reductase A</fullName>
        <ecNumber evidence="14">1.3.1.24</ecNumber>
    </recommendedName>
    <alternativeName>
        <fullName evidence="16">Biliverdin-IX alpha-reductase</fullName>
    </alternativeName>
</protein>
<dbReference type="PANTHER" id="PTHR43377:SF1">
    <property type="entry name" value="BILIVERDIN REDUCTASE A"/>
    <property type="match status" value="1"/>
</dbReference>
<gene>
    <name evidence="21" type="primary">BLVRA</name>
</gene>
<evidence type="ECO:0000256" key="18">
    <source>
        <dbReference type="PIRSR" id="PIRSR037032-2"/>
    </source>
</evidence>
<dbReference type="STRING" id="9483.ENSCJAP00000014516"/>
<reference evidence="21" key="3">
    <citation type="submission" date="2025-09" db="UniProtKB">
        <authorList>
            <consortium name="Ensembl"/>
        </authorList>
    </citation>
    <scope>IDENTIFICATION</scope>
</reference>
<proteinExistence type="inferred from homology"/>
<dbReference type="Ensembl" id="ENSCJAT00000015305.5">
    <property type="protein sequence ID" value="ENSCJAP00000014516.5"/>
    <property type="gene ID" value="ENSCJAG00000007829.5"/>
</dbReference>
<dbReference type="Bgee" id="ENSCJAG00000007829">
    <property type="expression patterns" value="Expressed in liver and 6 other cell types or tissues"/>
</dbReference>
<reference evidence="21" key="2">
    <citation type="submission" date="2025-08" db="UniProtKB">
        <authorList>
            <consortium name="Ensembl"/>
        </authorList>
    </citation>
    <scope>IDENTIFICATION</scope>
</reference>
<dbReference type="InterPro" id="IPR051450">
    <property type="entry name" value="Gfo/Idh/MocA_Oxidoreductases"/>
</dbReference>
<dbReference type="InterPro" id="IPR000683">
    <property type="entry name" value="Gfo/Idh/MocA-like_OxRdtase_N"/>
</dbReference>
<dbReference type="Pfam" id="PF01408">
    <property type="entry name" value="GFO_IDH_MocA"/>
    <property type="match status" value="1"/>
</dbReference>
<evidence type="ECO:0000256" key="17">
    <source>
        <dbReference type="PIRSR" id="PIRSR037032-1"/>
    </source>
</evidence>
<dbReference type="SUPFAM" id="SSF51735">
    <property type="entry name" value="NAD(P)-binding Rossmann-fold domains"/>
    <property type="match status" value="1"/>
</dbReference>
<dbReference type="GO" id="GO:0005829">
    <property type="term" value="C:cytosol"/>
    <property type="evidence" value="ECO:0007669"/>
    <property type="project" value="UniProtKB-SubCell"/>
</dbReference>
<dbReference type="FunFam" id="3.30.360.10:FF:000020">
    <property type="entry name" value="Biliverdin reductase A"/>
    <property type="match status" value="1"/>
</dbReference>
<comment type="subcellular location">
    <subcellularLocation>
        <location evidence="1">Cytoplasm</location>
        <location evidence="1">Cytosol</location>
    </subcellularLocation>
</comment>
<keyword evidence="4" id="KW-0597">Phosphoprotein</keyword>
<evidence type="ECO:0000256" key="13">
    <source>
        <dbReference type="ARBA" id="ARBA00060874"/>
    </source>
</evidence>
<feature type="binding site" evidence="17">
    <location>
        <begin position="115"/>
        <end position="118"/>
    </location>
    <ligand>
        <name>NADP(+)</name>
        <dbReference type="ChEBI" id="CHEBI:58349"/>
    </ligand>
</feature>
<feature type="binding site" evidence="18">
    <location>
        <position position="331"/>
    </location>
    <ligand>
        <name>Zn(2+)</name>
        <dbReference type="ChEBI" id="CHEBI:29105"/>
    </ligand>
</feature>
<keyword evidence="8" id="KW-0007">Acetylation</keyword>
<dbReference type="HOGENOM" id="CLU_053157_0_0_1"/>
<dbReference type="GO" id="GO:0106276">
    <property type="term" value="F:biliberdin reductase (NADH) activity"/>
    <property type="evidence" value="ECO:0007669"/>
    <property type="project" value="UniProtKB-ARBA"/>
</dbReference>
<feature type="domain" description="Biliverdin reductase catalytic" evidence="20">
    <location>
        <begin position="171"/>
        <end position="281"/>
    </location>
</feature>
<dbReference type="GO" id="GO:0000166">
    <property type="term" value="F:nucleotide binding"/>
    <property type="evidence" value="ECO:0007669"/>
    <property type="project" value="InterPro"/>
</dbReference>
<evidence type="ECO:0000313" key="22">
    <source>
        <dbReference type="Proteomes" id="UP000008225"/>
    </source>
</evidence>
<comment type="cofactor">
    <cofactor evidence="18">
        <name>Zn(2+)</name>
        <dbReference type="ChEBI" id="CHEBI:29105"/>
    </cofactor>
    <text evidence="18">Binds 1 zinc ion per subunit.</text>
</comment>
<evidence type="ECO:0000256" key="7">
    <source>
        <dbReference type="ARBA" id="ARBA00022857"/>
    </source>
</evidence>
<dbReference type="Gene3D" id="3.40.50.720">
    <property type="entry name" value="NAD(P)-binding Rossmann-like Domain"/>
    <property type="match status" value="1"/>
</dbReference>
<feature type="binding site" evidence="17">
    <location>
        <begin position="54"/>
        <end position="57"/>
    </location>
    <ligand>
        <name>NADP(+)</name>
        <dbReference type="ChEBI" id="CHEBI:58349"/>
    </ligand>
</feature>
<dbReference type="FunCoup" id="F7IL44">
    <property type="interactions" value="239"/>
</dbReference>
<evidence type="ECO:0000256" key="9">
    <source>
        <dbReference type="ARBA" id="ARBA00023002"/>
    </source>
</evidence>
<dbReference type="OMA" id="IQVAFIC"/>
<dbReference type="FunFam" id="3.40.50.720:FF:000179">
    <property type="entry name" value="Biliverdin reductase A"/>
    <property type="match status" value="1"/>
</dbReference>
<dbReference type="EC" id="1.3.1.24" evidence="14"/>
<feature type="binding site" evidence="17">
    <location>
        <position position="136"/>
    </location>
    <ligand>
        <name>NADP(+)</name>
        <dbReference type="ChEBI" id="CHEBI:58349"/>
    </ligand>
</feature>
<dbReference type="GeneTree" id="ENSGT00390000011072"/>
<evidence type="ECO:0000256" key="11">
    <source>
        <dbReference type="ARBA" id="ARBA00058120"/>
    </source>
</evidence>
<name>F7IL44_CALJA</name>
<feature type="binding site" evidence="17">
    <location>
        <begin position="82"/>
        <end position="84"/>
    </location>
    <ligand>
        <name>NADP(+)</name>
        <dbReference type="ChEBI" id="CHEBI:58349"/>
    </ligand>
</feature>
<feature type="domain" description="Gfo/Idh/MocA-like oxidoreductase N-terminal" evidence="19">
    <location>
        <begin position="47"/>
        <end position="163"/>
    </location>
</feature>
<keyword evidence="22" id="KW-1185">Reference proteome</keyword>
<comment type="subunit">
    <text evidence="2">Monomer.</text>
</comment>
<keyword evidence="6 18" id="KW-0862">Zinc</keyword>
<keyword evidence="5 18" id="KW-0479">Metal-binding</keyword>
<keyword evidence="7 17" id="KW-0521">NADP</keyword>
<comment type="function">
    <text evidence="11">Reduces the gamma-methene bridge of the open tetrapyrrole, biliverdin IXalpha, to bilirubin with the concomitant oxidation of a NADH or NADPH cofactor. Does not reduce bilirubin IXbeta. Uses the reactants NADH or NADPH depending on the pH; NADH is used at the acidic pH range (6-6.9) and NADPH at the alkaline range (8.5-8.7). NADPH, however, is the probable reactant in biological systems.</text>
</comment>
<evidence type="ECO:0000256" key="15">
    <source>
        <dbReference type="ARBA" id="ARBA00067882"/>
    </source>
</evidence>
<dbReference type="PANTHER" id="PTHR43377">
    <property type="entry name" value="BILIVERDIN REDUCTASE A"/>
    <property type="match status" value="1"/>
</dbReference>
<evidence type="ECO:0000256" key="5">
    <source>
        <dbReference type="ARBA" id="ARBA00022723"/>
    </source>
</evidence>
<dbReference type="GO" id="GO:0008270">
    <property type="term" value="F:zinc ion binding"/>
    <property type="evidence" value="ECO:0007669"/>
    <property type="project" value="InterPro"/>
</dbReference>
<organism evidence="21 22">
    <name type="scientific">Callithrix jacchus</name>
    <name type="common">White-tufted-ear marmoset</name>
    <name type="synonym">Simia Jacchus</name>
    <dbReference type="NCBI Taxonomy" id="9483"/>
    <lineage>
        <taxon>Eukaryota</taxon>
        <taxon>Metazoa</taxon>
        <taxon>Chordata</taxon>
        <taxon>Craniata</taxon>
        <taxon>Vertebrata</taxon>
        <taxon>Euteleostomi</taxon>
        <taxon>Mammalia</taxon>
        <taxon>Eutheria</taxon>
        <taxon>Euarchontoglires</taxon>
        <taxon>Primates</taxon>
        <taxon>Haplorrhini</taxon>
        <taxon>Platyrrhini</taxon>
        <taxon>Cebidae</taxon>
        <taxon>Callitrichinae</taxon>
        <taxon>Callithrix</taxon>
        <taxon>Callithrix</taxon>
    </lineage>
</organism>
<dbReference type="PIRSF" id="PIRSF037032">
    <property type="entry name" value="Biliverdin_reductase_A"/>
    <property type="match status" value="1"/>
</dbReference>
<dbReference type="Gene3D" id="3.30.360.10">
    <property type="entry name" value="Dihydrodipicolinate Reductase, domain 2"/>
    <property type="match status" value="1"/>
</dbReference>
<dbReference type="InterPro" id="IPR015249">
    <property type="entry name" value="Biliverdin_Rdtase_cat"/>
</dbReference>
<comment type="similarity">
    <text evidence="13">Belongs to the Gfo/Idh/MocA family. Biliverdin reductase subfamily.</text>
</comment>
<evidence type="ECO:0000256" key="6">
    <source>
        <dbReference type="ARBA" id="ARBA00022833"/>
    </source>
</evidence>
<reference evidence="21" key="1">
    <citation type="submission" date="2009-03" db="EMBL/GenBank/DDBJ databases">
        <authorList>
            <person name="Warren W."/>
            <person name="Ye L."/>
            <person name="Minx P."/>
            <person name="Worley K."/>
            <person name="Gibbs R."/>
            <person name="Wilson R.K."/>
        </authorList>
    </citation>
    <scope>NUCLEOTIDE SEQUENCE [LARGE SCALE GENOMIC DNA]</scope>
</reference>
<evidence type="ECO:0000256" key="10">
    <source>
        <dbReference type="ARBA" id="ARBA00023027"/>
    </source>
</evidence>
<dbReference type="GO" id="GO:0042167">
    <property type="term" value="P:heme catabolic process"/>
    <property type="evidence" value="ECO:0007669"/>
    <property type="project" value="InterPro"/>
</dbReference>
<dbReference type="InParanoid" id="F7IL44"/>
<dbReference type="eggNOG" id="ENOG502QTSZ">
    <property type="taxonomic scope" value="Eukaryota"/>
</dbReference>
<accession>F7IL44</accession>
<evidence type="ECO:0000256" key="1">
    <source>
        <dbReference type="ARBA" id="ARBA00004514"/>
    </source>
</evidence>